<keyword evidence="2" id="KW-1185">Reference proteome</keyword>
<proteinExistence type="predicted"/>
<name>A0A8H6YDV9_9AGAR</name>
<accession>A0A8H6YDV9</accession>
<comment type="caution">
    <text evidence="1">The sequence shown here is derived from an EMBL/GenBank/DDBJ whole genome shotgun (WGS) entry which is preliminary data.</text>
</comment>
<keyword evidence="1" id="KW-0808">Transferase</keyword>
<dbReference type="InterPro" id="IPR011009">
    <property type="entry name" value="Kinase-like_dom_sf"/>
</dbReference>
<sequence length="224" mass="25006">MAMAFVGSSSAIETGSYIVLACYYIPFNPSEREQDLKLNNLLIAWDGQLKIADFGLARDFADPRSPYFSFKHEDGTDPRSSFSAADIILPRSTCVTWINKTIFRILGTPTEQDWPGHTKLLDYDPIGQFSKTRCQRRHVQPPQPVPGALNHAYFFALPYPSHPSELPECAAQLSAPPLDELDGNTLTGKMNHLKRKVSSPDDTRLRSALARLGRLDFIKPMPAS</sequence>
<dbReference type="SUPFAM" id="SSF56112">
    <property type="entry name" value="Protein kinase-like (PK-like)"/>
    <property type="match status" value="1"/>
</dbReference>
<dbReference type="AlphaFoldDB" id="A0A8H6YDV9"/>
<evidence type="ECO:0000313" key="1">
    <source>
        <dbReference type="EMBL" id="KAF7356911.1"/>
    </source>
</evidence>
<organism evidence="1 2">
    <name type="scientific">Mycena venus</name>
    <dbReference type="NCBI Taxonomy" id="2733690"/>
    <lineage>
        <taxon>Eukaryota</taxon>
        <taxon>Fungi</taxon>
        <taxon>Dikarya</taxon>
        <taxon>Basidiomycota</taxon>
        <taxon>Agaricomycotina</taxon>
        <taxon>Agaricomycetes</taxon>
        <taxon>Agaricomycetidae</taxon>
        <taxon>Agaricales</taxon>
        <taxon>Marasmiineae</taxon>
        <taxon>Mycenaceae</taxon>
        <taxon>Mycena</taxon>
    </lineage>
</organism>
<dbReference type="EMBL" id="JACAZI010000007">
    <property type="protein sequence ID" value="KAF7356911.1"/>
    <property type="molecule type" value="Genomic_DNA"/>
</dbReference>
<keyword evidence="1" id="KW-0418">Kinase</keyword>
<dbReference type="Gene3D" id="1.10.510.10">
    <property type="entry name" value="Transferase(Phosphotransferase) domain 1"/>
    <property type="match status" value="1"/>
</dbReference>
<dbReference type="OrthoDB" id="1732493at2759"/>
<reference evidence="1" key="1">
    <citation type="submission" date="2020-05" db="EMBL/GenBank/DDBJ databases">
        <title>Mycena genomes resolve the evolution of fungal bioluminescence.</title>
        <authorList>
            <person name="Tsai I.J."/>
        </authorList>
    </citation>
    <scope>NUCLEOTIDE SEQUENCE</scope>
    <source>
        <strain evidence="1">CCC161011</strain>
    </source>
</reference>
<dbReference type="Proteomes" id="UP000620124">
    <property type="component" value="Unassembled WGS sequence"/>
</dbReference>
<gene>
    <name evidence="1" type="ORF">MVEN_01026900</name>
</gene>
<evidence type="ECO:0000313" key="2">
    <source>
        <dbReference type="Proteomes" id="UP000620124"/>
    </source>
</evidence>
<dbReference type="GO" id="GO:0016301">
    <property type="term" value="F:kinase activity"/>
    <property type="evidence" value="ECO:0007669"/>
    <property type="project" value="UniProtKB-KW"/>
</dbReference>
<protein>
    <submittedName>
        <fullName evidence="1">Cmgc cdk cdk7 protein kinase</fullName>
    </submittedName>
</protein>